<dbReference type="Pfam" id="PF01124">
    <property type="entry name" value="MAPEG"/>
    <property type="match status" value="1"/>
</dbReference>
<feature type="transmembrane region" description="Helical" evidence="5">
    <location>
        <begin position="70"/>
        <end position="96"/>
    </location>
</feature>
<dbReference type="KEGG" id="tcd:AAIA72_01230"/>
<evidence type="ECO:0000256" key="2">
    <source>
        <dbReference type="ARBA" id="ARBA00022692"/>
    </source>
</evidence>
<keyword evidence="3 5" id="KW-1133">Transmembrane helix</keyword>
<dbReference type="SUPFAM" id="SSF161084">
    <property type="entry name" value="MAPEG domain-like"/>
    <property type="match status" value="1"/>
</dbReference>
<keyword evidence="4 5" id="KW-0472">Membrane</keyword>
<evidence type="ECO:0000256" key="5">
    <source>
        <dbReference type="SAM" id="Phobius"/>
    </source>
</evidence>
<dbReference type="InterPro" id="IPR001129">
    <property type="entry name" value="Membr-assoc_MAPEG"/>
</dbReference>
<dbReference type="AlphaFoldDB" id="A0AB39UX95"/>
<dbReference type="GO" id="GO:0016020">
    <property type="term" value="C:membrane"/>
    <property type="evidence" value="ECO:0007669"/>
    <property type="project" value="UniProtKB-SubCell"/>
</dbReference>
<gene>
    <name evidence="6" type="ORF">AAIA72_01230</name>
</gene>
<comment type="subcellular location">
    <subcellularLocation>
        <location evidence="1">Membrane</location>
    </subcellularLocation>
</comment>
<name>A0AB39UX95_9GAMM</name>
<organism evidence="6">
    <name type="scientific">Thermohahella caldifontis</name>
    <dbReference type="NCBI Taxonomy" id="3142973"/>
    <lineage>
        <taxon>Bacteria</taxon>
        <taxon>Pseudomonadati</taxon>
        <taxon>Pseudomonadota</taxon>
        <taxon>Gammaproteobacteria</taxon>
        <taxon>Oceanospirillales</taxon>
        <taxon>Hahellaceae</taxon>
        <taxon>Thermohahella</taxon>
    </lineage>
</organism>
<sequence>MNENAILYPAFAMFALTLFCVFRLGLMRFLAIRQGRVKISFYRTYNEGSQPQDLHLMSRHVQNHFEIPPLFYIGVILTHITGNVSVAAIVLAWLFVAARFVHTFIHLTSNNVSRRFFTFGFSLLCLCGLWVTVLLGLL</sequence>
<dbReference type="RefSeq" id="WP_369601637.1">
    <property type="nucleotide sequence ID" value="NZ_CP154858.1"/>
</dbReference>
<evidence type="ECO:0000313" key="6">
    <source>
        <dbReference type="EMBL" id="XDT72633.1"/>
    </source>
</evidence>
<protein>
    <submittedName>
        <fullName evidence="6">MAPEG family protein</fullName>
    </submittedName>
</protein>
<evidence type="ECO:0000256" key="3">
    <source>
        <dbReference type="ARBA" id="ARBA00022989"/>
    </source>
</evidence>
<evidence type="ECO:0000256" key="1">
    <source>
        <dbReference type="ARBA" id="ARBA00004370"/>
    </source>
</evidence>
<reference evidence="6" key="1">
    <citation type="submission" date="2024-05" db="EMBL/GenBank/DDBJ databases">
        <title>Genome sequencing of novel strain.</title>
        <authorList>
            <person name="Ganbat D."/>
            <person name="Ganbat S."/>
            <person name="Lee S.-J."/>
        </authorList>
    </citation>
    <scope>NUCLEOTIDE SEQUENCE</scope>
    <source>
        <strain evidence="6">SMD15-11</strain>
    </source>
</reference>
<dbReference type="InterPro" id="IPR023352">
    <property type="entry name" value="MAPEG-like_dom_sf"/>
</dbReference>
<dbReference type="EMBL" id="CP154858">
    <property type="protein sequence ID" value="XDT72633.1"/>
    <property type="molecule type" value="Genomic_DNA"/>
</dbReference>
<accession>A0AB39UX95</accession>
<dbReference type="Gene3D" id="1.20.120.550">
    <property type="entry name" value="Membrane associated eicosanoid/glutathione metabolism-like domain"/>
    <property type="match status" value="1"/>
</dbReference>
<proteinExistence type="predicted"/>
<keyword evidence="2 5" id="KW-0812">Transmembrane</keyword>
<feature type="transmembrane region" description="Helical" evidence="5">
    <location>
        <begin position="116"/>
        <end position="137"/>
    </location>
</feature>
<evidence type="ECO:0000256" key="4">
    <source>
        <dbReference type="ARBA" id="ARBA00023136"/>
    </source>
</evidence>
<feature type="transmembrane region" description="Helical" evidence="5">
    <location>
        <begin position="6"/>
        <end position="26"/>
    </location>
</feature>